<dbReference type="NCBIfam" id="NF033539">
    <property type="entry name" value="transpos_IS1380"/>
    <property type="match status" value="1"/>
</dbReference>
<evidence type="ECO:0000313" key="2">
    <source>
        <dbReference type="EMBL" id="WTP91398.1"/>
    </source>
</evidence>
<protein>
    <submittedName>
        <fullName evidence="3">IS1380 family transposase</fullName>
    </submittedName>
</protein>
<dbReference type="InterPro" id="IPR047960">
    <property type="entry name" value="Transpos_IS1380"/>
</dbReference>
<name>A0AAU1IAN2_9ACTN</name>
<evidence type="ECO:0000259" key="1">
    <source>
        <dbReference type="Pfam" id="PF13701"/>
    </source>
</evidence>
<dbReference type="InterPro" id="IPR025668">
    <property type="entry name" value="Tnp_DDE_dom"/>
</dbReference>
<organism evidence="3">
    <name type="scientific">Streptomyces sp. NBC_00180</name>
    <dbReference type="NCBI Taxonomy" id="2903632"/>
    <lineage>
        <taxon>Bacteria</taxon>
        <taxon>Bacillati</taxon>
        <taxon>Actinomycetota</taxon>
        <taxon>Actinomycetes</taxon>
        <taxon>Kitasatosporales</taxon>
        <taxon>Streptomycetaceae</taxon>
        <taxon>Streptomyces</taxon>
    </lineage>
</organism>
<reference evidence="3" key="1">
    <citation type="submission" date="2022-10" db="EMBL/GenBank/DDBJ databases">
        <title>The complete genomes of actinobacterial strains from the NBC collection.</title>
        <authorList>
            <person name="Joergensen T.S."/>
            <person name="Alvarez Arevalo M."/>
            <person name="Sterndorff E.B."/>
            <person name="Faurdal D."/>
            <person name="Vuksanovic O."/>
            <person name="Mourched A.-S."/>
            <person name="Charusanti P."/>
            <person name="Shaw S."/>
            <person name="Blin K."/>
            <person name="Weber T."/>
        </authorList>
    </citation>
    <scope>NUCLEOTIDE SEQUENCE</scope>
    <source>
        <strain evidence="3">NBC 00180</strain>
    </source>
</reference>
<dbReference type="Pfam" id="PF13701">
    <property type="entry name" value="DDE_Tnp_1_4"/>
    <property type="match status" value="1"/>
</dbReference>
<feature type="domain" description="Transposase DDE" evidence="1">
    <location>
        <begin position="11"/>
        <end position="471"/>
    </location>
</feature>
<sequence length="474" mass="52887">MIEGTAWDRGLSVGAGGKGMVGHAGAVLLRRLADRTGLVIALTRVFPAGGSGWRDRAVVFVQLAISIALGARSVLEAEQLSLHQRRVFGPVVSDSTMHRMLAAFDEDMFAALSRARARARRVVWTLLTLRPNGFPWMSVAGKRLDKWVIVDVDATIITSASKKDGAGATFKKTYGFHPLAVWCANTGECLAMMLRSGNAGSNTAEDHIAVLDEALRQIPGSSSAKLLVRVDGAGATHKLHEYLRDLTTSRRRVRFTTGWTITDADEAAIARLPERAWEPALQQDGSPHEEYEVAELTGLNEREGWIDGLRLIVRRVRPSRRHLKNLTDLEKKTGWKYSVVATDISKMTRIPGSHQIQWLDALHRQHAVVEDRVRTGKATGLHNLPSKSWTINRSWMAAANTAADLDAWLRLLTLHDQDDLAEAEPQTMRLRIYHQPARLARHARRRYLRLDPSWPWTDAFVLAWNRLTALPQTT</sequence>
<evidence type="ECO:0000313" key="3">
    <source>
        <dbReference type="EMBL" id="WTP91547.1"/>
    </source>
</evidence>
<dbReference type="AlphaFoldDB" id="A0AAU1IAN2"/>
<dbReference type="EMBL" id="CP108140">
    <property type="protein sequence ID" value="WTP91398.1"/>
    <property type="molecule type" value="Genomic_DNA"/>
</dbReference>
<accession>A0AAU1IAN2</accession>
<proteinExistence type="predicted"/>
<dbReference type="EMBL" id="CP108140">
    <property type="protein sequence ID" value="WTP91547.1"/>
    <property type="molecule type" value="Genomic_DNA"/>
</dbReference>
<gene>
    <name evidence="2" type="ORF">OG477_41635</name>
    <name evidence="3" type="ORF">OG477_42605</name>
</gene>